<organism evidence="10 12">
    <name type="scientific">Rotaria sordida</name>
    <dbReference type="NCBI Taxonomy" id="392033"/>
    <lineage>
        <taxon>Eukaryota</taxon>
        <taxon>Metazoa</taxon>
        <taxon>Spiralia</taxon>
        <taxon>Gnathifera</taxon>
        <taxon>Rotifera</taxon>
        <taxon>Eurotatoria</taxon>
        <taxon>Bdelloidea</taxon>
        <taxon>Philodinida</taxon>
        <taxon>Philodinidae</taxon>
        <taxon>Rotaria</taxon>
    </lineage>
</organism>
<accession>A0A819E3K1</accession>
<dbReference type="GO" id="GO:0005506">
    <property type="term" value="F:iron ion binding"/>
    <property type="evidence" value="ECO:0007669"/>
    <property type="project" value="InterPro"/>
</dbReference>
<keyword evidence="4" id="KW-0560">Oxidoreductase</keyword>
<dbReference type="EMBL" id="CAJNOO010000086">
    <property type="protein sequence ID" value="CAF0793985.1"/>
    <property type="molecule type" value="Genomic_DNA"/>
</dbReference>
<comment type="similarity">
    <text evidence="1">Belongs to the cytochrome P450 family.</text>
</comment>
<evidence type="ECO:0000313" key="10">
    <source>
        <dbReference type="EMBL" id="CAF3843742.1"/>
    </source>
</evidence>
<dbReference type="EMBL" id="CAJOAX010003243">
    <property type="protein sequence ID" value="CAF3843742.1"/>
    <property type="molecule type" value="Genomic_DNA"/>
</dbReference>
<dbReference type="Pfam" id="PF00067">
    <property type="entry name" value="p450"/>
    <property type="match status" value="1"/>
</dbReference>
<keyword evidence="3 7" id="KW-0479">Metal-binding</keyword>
<dbReference type="GO" id="GO:0020037">
    <property type="term" value="F:heme binding"/>
    <property type="evidence" value="ECO:0007669"/>
    <property type="project" value="InterPro"/>
</dbReference>
<dbReference type="Proteomes" id="UP000663882">
    <property type="component" value="Unassembled WGS sequence"/>
</dbReference>
<protein>
    <recommendedName>
        <fullName evidence="13">Cytochrome P450</fullName>
    </recommendedName>
</protein>
<sequence>MNDDGNRQELSLERLDSLMYLDCVIKEVLRLAPPVDGAARTLTINDCLPGSGAHFYKGDQRFIPFYVLTQDSRLWSIDPKHFYPERFLDQDKDHRPYAFMPFGGGHGQCIG</sequence>
<dbReference type="EMBL" id="CAJNOU010000077">
    <property type="protein sequence ID" value="CAF0850826.1"/>
    <property type="molecule type" value="Genomic_DNA"/>
</dbReference>
<dbReference type="EMBL" id="CAJOBE010003854">
    <property type="protein sequence ID" value="CAF3904243.1"/>
    <property type="molecule type" value="Genomic_DNA"/>
</dbReference>
<feature type="binding site" description="axial binding residue" evidence="7">
    <location>
        <position position="109"/>
    </location>
    <ligand>
        <name>heme</name>
        <dbReference type="ChEBI" id="CHEBI:30413"/>
    </ligand>
    <ligandPart>
        <name>Fe</name>
        <dbReference type="ChEBI" id="CHEBI:18248"/>
    </ligandPart>
</feature>
<keyword evidence="6" id="KW-0503">Monooxygenase</keyword>
<dbReference type="SUPFAM" id="SSF48264">
    <property type="entry name" value="Cytochrome P450"/>
    <property type="match status" value="1"/>
</dbReference>
<evidence type="ECO:0000313" key="12">
    <source>
        <dbReference type="Proteomes" id="UP000663823"/>
    </source>
</evidence>
<evidence type="ECO:0000256" key="7">
    <source>
        <dbReference type="PIRSR" id="PIRSR602401-1"/>
    </source>
</evidence>
<dbReference type="Gene3D" id="1.10.630.10">
    <property type="entry name" value="Cytochrome P450"/>
    <property type="match status" value="1"/>
</dbReference>
<evidence type="ECO:0000256" key="4">
    <source>
        <dbReference type="ARBA" id="ARBA00023002"/>
    </source>
</evidence>
<dbReference type="GO" id="GO:0004497">
    <property type="term" value="F:monooxygenase activity"/>
    <property type="evidence" value="ECO:0007669"/>
    <property type="project" value="UniProtKB-KW"/>
</dbReference>
<evidence type="ECO:0000256" key="2">
    <source>
        <dbReference type="ARBA" id="ARBA00022617"/>
    </source>
</evidence>
<evidence type="ECO:0000256" key="1">
    <source>
        <dbReference type="ARBA" id="ARBA00010617"/>
    </source>
</evidence>
<comment type="caution">
    <text evidence="10">The sequence shown here is derived from an EMBL/GenBank/DDBJ whole genome shotgun (WGS) entry which is preliminary data.</text>
</comment>
<dbReference type="InterPro" id="IPR036396">
    <property type="entry name" value="Cyt_P450_sf"/>
</dbReference>
<evidence type="ECO:0000256" key="6">
    <source>
        <dbReference type="ARBA" id="ARBA00023033"/>
    </source>
</evidence>
<dbReference type="Proteomes" id="UP000663889">
    <property type="component" value="Unassembled WGS sequence"/>
</dbReference>
<name>A0A819E3K1_9BILA</name>
<dbReference type="Proteomes" id="UP000663874">
    <property type="component" value="Unassembled WGS sequence"/>
</dbReference>
<dbReference type="PRINTS" id="PR00385">
    <property type="entry name" value="P450"/>
</dbReference>
<dbReference type="PANTHER" id="PTHR24291">
    <property type="entry name" value="CYTOCHROME P450 FAMILY 4"/>
    <property type="match status" value="1"/>
</dbReference>
<proteinExistence type="inferred from homology"/>
<evidence type="ECO:0000256" key="5">
    <source>
        <dbReference type="ARBA" id="ARBA00023004"/>
    </source>
</evidence>
<dbReference type="OrthoDB" id="1470350at2759"/>
<dbReference type="PRINTS" id="PR00463">
    <property type="entry name" value="EP450I"/>
</dbReference>
<dbReference type="Proteomes" id="UP000663823">
    <property type="component" value="Unassembled WGS sequence"/>
</dbReference>
<keyword evidence="5 7" id="KW-0408">Iron</keyword>
<dbReference type="InterPro" id="IPR002401">
    <property type="entry name" value="Cyt_P450_E_grp-I"/>
</dbReference>
<evidence type="ECO:0000313" key="9">
    <source>
        <dbReference type="EMBL" id="CAF0850826.1"/>
    </source>
</evidence>
<evidence type="ECO:0000313" key="8">
    <source>
        <dbReference type="EMBL" id="CAF0793985.1"/>
    </source>
</evidence>
<reference evidence="10" key="1">
    <citation type="submission" date="2021-02" db="EMBL/GenBank/DDBJ databases">
        <authorList>
            <person name="Nowell W R."/>
        </authorList>
    </citation>
    <scope>NUCLEOTIDE SEQUENCE</scope>
</reference>
<keyword evidence="2 7" id="KW-0349">Heme</keyword>
<gene>
    <name evidence="11" type="ORF">FNK824_LOCUS20744</name>
    <name evidence="10" type="ORF">OTI717_LOCUS20743</name>
    <name evidence="8" type="ORF">RFH988_LOCUS3571</name>
    <name evidence="9" type="ORF">SEV965_LOCUS3095</name>
</gene>
<dbReference type="PANTHER" id="PTHR24291:SF50">
    <property type="entry name" value="BIFUNCTIONAL ALBAFLAVENONE MONOOXYGENASE_TERPENE SYNTHASE"/>
    <property type="match status" value="1"/>
</dbReference>
<comment type="cofactor">
    <cofactor evidence="7">
        <name>heme</name>
        <dbReference type="ChEBI" id="CHEBI:30413"/>
    </cofactor>
</comment>
<dbReference type="InterPro" id="IPR050196">
    <property type="entry name" value="Cytochrome_P450_Monoox"/>
</dbReference>
<evidence type="ECO:0000313" key="11">
    <source>
        <dbReference type="EMBL" id="CAF3904243.1"/>
    </source>
</evidence>
<dbReference type="AlphaFoldDB" id="A0A819E3K1"/>
<dbReference type="GO" id="GO:0016705">
    <property type="term" value="F:oxidoreductase activity, acting on paired donors, with incorporation or reduction of molecular oxygen"/>
    <property type="evidence" value="ECO:0007669"/>
    <property type="project" value="InterPro"/>
</dbReference>
<dbReference type="InterPro" id="IPR001128">
    <property type="entry name" value="Cyt_P450"/>
</dbReference>
<evidence type="ECO:0008006" key="13">
    <source>
        <dbReference type="Google" id="ProtNLM"/>
    </source>
</evidence>
<evidence type="ECO:0000256" key="3">
    <source>
        <dbReference type="ARBA" id="ARBA00022723"/>
    </source>
</evidence>